<sequence>MIAKHRFTTLKLAFLLLASQSVMAADFSFTGNFTQDSDVQLFSFSLASDSSSFIIDTLSLNGGTNAAGATIGAGGFDPYLAIFKESDGQWFYSTEIKNAGDEAIISSSLLFAGNYLLALTQTDNFRAGDYLTDGFAFDLGLTSFSPTPFTTNGGGGSGQWAVDIKNVSAADTYPSSPVPAPAALPLTLIGLLGWQASKVAKKIRTTTAA</sequence>
<proteinExistence type="predicted"/>
<evidence type="ECO:0000313" key="3">
    <source>
        <dbReference type="EMBL" id="POZ51765.1"/>
    </source>
</evidence>
<feature type="signal peptide" evidence="1">
    <location>
        <begin position="1"/>
        <end position="24"/>
    </location>
</feature>
<dbReference type="Gene3D" id="2.60.120.380">
    <property type="match status" value="1"/>
</dbReference>
<protein>
    <recommendedName>
        <fullName evidence="6">PEP-CTERM sorting domain-containing protein</fullName>
    </recommendedName>
</protein>
<gene>
    <name evidence="3" type="ORF">AADEFJLK_02639</name>
    <name evidence="2" type="ORF">CEK71_06685</name>
</gene>
<accession>A0A1Z4BWY0</accession>
<feature type="chain" id="PRO_5036031029" description="PEP-CTERM sorting domain-containing protein" evidence="1">
    <location>
        <begin position="25"/>
        <end position="209"/>
    </location>
</feature>
<reference evidence="3 5" key="2">
    <citation type="submission" date="2017-11" db="EMBL/GenBank/DDBJ databases">
        <title>Draft Genome Sequence of Methylobacter psychrotolerans Sph1T, an Obligate Methanotroph from Low-Temperature Environments.</title>
        <authorList>
            <person name="Oshkin I.Y."/>
            <person name="Miroshnikov K."/>
            <person name="Belova S.E."/>
            <person name="Korzhenkov A."/>
            <person name="Toshchakov S.V."/>
            <person name="Dedysh S.N."/>
        </authorList>
    </citation>
    <scope>NUCLEOTIDE SEQUENCE [LARGE SCALE GENOMIC DNA]</scope>
    <source>
        <strain evidence="3 5">Sph1</strain>
    </source>
</reference>
<keyword evidence="4" id="KW-1185">Reference proteome</keyword>
<reference evidence="2 4" key="1">
    <citation type="submission" date="2017-06" db="EMBL/GenBank/DDBJ databases">
        <title>Genome Sequencing of the methanotroph Methylovulum psychrotolerants str. HV10-M2 isolated from a high-altitude environment.</title>
        <authorList>
            <person name="Mateos-Rivera A."/>
        </authorList>
    </citation>
    <scope>NUCLEOTIDE SEQUENCE [LARGE SCALE GENOMIC DNA]</scope>
    <source>
        <strain evidence="2 4">HV10_M2</strain>
    </source>
</reference>
<evidence type="ECO:0000313" key="4">
    <source>
        <dbReference type="Proteomes" id="UP000197019"/>
    </source>
</evidence>
<evidence type="ECO:0000256" key="1">
    <source>
        <dbReference type="SAM" id="SignalP"/>
    </source>
</evidence>
<dbReference type="OrthoDB" id="5570639at2"/>
<dbReference type="Proteomes" id="UP000197019">
    <property type="component" value="Chromosome"/>
</dbReference>
<dbReference type="Proteomes" id="UP000237423">
    <property type="component" value="Unassembled WGS sequence"/>
</dbReference>
<dbReference type="EMBL" id="PGFZ01000005">
    <property type="protein sequence ID" value="POZ51765.1"/>
    <property type="molecule type" value="Genomic_DNA"/>
</dbReference>
<dbReference type="RefSeq" id="WP_088618660.1">
    <property type="nucleotide sequence ID" value="NZ_CP022129.1"/>
</dbReference>
<name>A0A1Z4BWY0_9GAMM</name>
<evidence type="ECO:0000313" key="2">
    <source>
        <dbReference type="EMBL" id="ASF45785.1"/>
    </source>
</evidence>
<dbReference type="AlphaFoldDB" id="A0A1Z4BWY0"/>
<organism evidence="2 4">
    <name type="scientific">Methylovulum psychrotolerans</name>
    <dbReference type="NCBI Taxonomy" id="1704499"/>
    <lineage>
        <taxon>Bacteria</taxon>
        <taxon>Pseudomonadati</taxon>
        <taxon>Pseudomonadota</taxon>
        <taxon>Gammaproteobacteria</taxon>
        <taxon>Methylococcales</taxon>
        <taxon>Methylococcaceae</taxon>
        <taxon>Methylovulum</taxon>
    </lineage>
</organism>
<evidence type="ECO:0008006" key="6">
    <source>
        <dbReference type="Google" id="ProtNLM"/>
    </source>
</evidence>
<evidence type="ECO:0000313" key="5">
    <source>
        <dbReference type="Proteomes" id="UP000237423"/>
    </source>
</evidence>
<keyword evidence="1" id="KW-0732">Signal</keyword>
<dbReference type="NCBIfam" id="NF038127">
    <property type="entry name" value="FDP_fam"/>
    <property type="match status" value="1"/>
</dbReference>
<dbReference type="KEGG" id="mpsy:CEK71_06685"/>
<dbReference type="EMBL" id="CP022129">
    <property type="protein sequence ID" value="ASF45785.1"/>
    <property type="molecule type" value="Genomic_DNA"/>
</dbReference>